<dbReference type="EMBL" id="UOFY01000012">
    <property type="protein sequence ID" value="VAX07072.1"/>
    <property type="molecule type" value="Genomic_DNA"/>
</dbReference>
<dbReference type="Gene3D" id="3.40.190.10">
    <property type="entry name" value="Periplasmic binding protein-like II"/>
    <property type="match status" value="2"/>
</dbReference>
<dbReference type="PANTHER" id="PTHR35841">
    <property type="entry name" value="PHOSPHONATES-BINDING PERIPLASMIC PROTEIN"/>
    <property type="match status" value="1"/>
</dbReference>
<accession>A0A3B1ATH8</accession>
<sequence>MKIDNFLVTIGLTLCLILPGKTIAAEANHHSLLTITFGVVPQQAASKLARKWGPILTYLGKRTGYNFKFSTAKNIPIFEQRLAAGRYDMAYMNPYHYTVFHRSPGYLAFAREKNKKIKGIIVVRKDSLAQNLKSFEGKTLAFPAPAAFAASVLPRAALKKRHIFITPKYVSSHDSVYRAVAMGLYPAGGGVMRTFYNMAPEVKKKLRILWTTKSYTPHAIAAHPRLSKEVIEKVQLAMGELETNSEGRKMLANLNFKGIELAHDAEWNDVRDLGIELLESLINKTE</sequence>
<dbReference type="Pfam" id="PF12974">
    <property type="entry name" value="Phosphonate-bd"/>
    <property type="match status" value="1"/>
</dbReference>
<dbReference type="CDD" id="cd01071">
    <property type="entry name" value="PBP2_PhnD_like"/>
    <property type="match status" value="1"/>
</dbReference>
<dbReference type="SUPFAM" id="SSF53850">
    <property type="entry name" value="Periplasmic binding protein-like II"/>
    <property type="match status" value="1"/>
</dbReference>
<dbReference type="AlphaFoldDB" id="A0A3B1ATH8"/>
<protein>
    <submittedName>
        <fullName evidence="1">ABC transporter, substrate-binding protein (Cluster 12, methionine/phosphonates)</fullName>
    </submittedName>
</protein>
<organism evidence="1">
    <name type="scientific">hydrothermal vent metagenome</name>
    <dbReference type="NCBI Taxonomy" id="652676"/>
    <lineage>
        <taxon>unclassified sequences</taxon>
        <taxon>metagenomes</taxon>
        <taxon>ecological metagenomes</taxon>
    </lineage>
</organism>
<proteinExistence type="predicted"/>
<name>A0A3B1ATH8_9ZZZZ</name>
<reference evidence="1" key="1">
    <citation type="submission" date="2018-06" db="EMBL/GenBank/DDBJ databases">
        <authorList>
            <person name="Zhirakovskaya E."/>
        </authorList>
    </citation>
    <scope>NUCLEOTIDE SEQUENCE</scope>
</reference>
<gene>
    <name evidence="1" type="ORF">MNBD_GAMMA25-780</name>
</gene>
<evidence type="ECO:0000313" key="1">
    <source>
        <dbReference type="EMBL" id="VAX07072.1"/>
    </source>
</evidence>
<dbReference type="PANTHER" id="PTHR35841:SF1">
    <property type="entry name" value="PHOSPHONATES-BINDING PERIPLASMIC PROTEIN"/>
    <property type="match status" value="1"/>
</dbReference>